<evidence type="ECO:0000256" key="1">
    <source>
        <dbReference type="SAM" id="MobiDB-lite"/>
    </source>
</evidence>
<gene>
    <name evidence="2" type="ORF">O181_062954</name>
</gene>
<dbReference type="Proteomes" id="UP000765509">
    <property type="component" value="Unassembled WGS sequence"/>
</dbReference>
<dbReference type="AlphaFoldDB" id="A0A9Q3I221"/>
<reference evidence="2" key="1">
    <citation type="submission" date="2021-03" db="EMBL/GenBank/DDBJ databases">
        <title>Draft genome sequence of rust myrtle Austropuccinia psidii MF-1, a brazilian biotype.</title>
        <authorList>
            <person name="Quecine M.C."/>
            <person name="Pachon D.M.R."/>
            <person name="Bonatelli M.L."/>
            <person name="Correr F.H."/>
            <person name="Franceschini L.M."/>
            <person name="Leite T.F."/>
            <person name="Margarido G.R.A."/>
            <person name="Almeida C.A."/>
            <person name="Ferrarezi J.A."/>
            <person name="Labate C.A."/>
        </authorList>
    </citation>
    <scope>NUCLEOTIDE SEQUENCE</scope>
    <source>
        <strain evidence="2">MF-1</strain>
    </source>
</reference>
<organism evidence="2 3">
    <name type="scientific">Austropuccinia psidii MF-1</name>
    <dbReference type="NCBI Taxonomy" id="1389203"/>
    <lineage>
        <taxon>Eukaryota</taxon>
        <taxon>Fungi</taxon>
        <taxon>Dikarya</taxon>
        <taxon>Basidiomycota</taxon>
        <taxon>Pucciniomycotina</taxon>
        <taxon>Pucciniomycetes</taxon>
        <taxon>Pucciniales</taxon>
        <taxon>Sphaerophragmiaceae</taxon>
        <taxon>Austropuccinia</taxon>
    </lineage>
</organism>
<protein>
    <submittedName>
        <fullName evidence="2">Uncharacterized protein</fullName>
    </submittedName>
</protein>
<evidence type="ECO:0000313" key="2">
    <source>
        <dbReference type="EMBL" id="MBW0523239.1"/>
    </source>
</evidence>
<evidence type="ECO:0000313" key="3">
    <source>
        <dbReference type="Proteomes" id="UP000765509"/>
    </source>
</evidence>
<comment type="caution">
    <text evidence="2">The sequence shown here is derived from an EMBL/GenBank/DDBJ whole genome shotgun (WGS) entry which is preliminary data.</text>
</comment>
<name>A0A9Q3I221_9BASI</name>
<feature type="compositionally biased region" description="Basic and acidic residues" evidence="1">
    <location>
        <begin position="1"/>
        <end position="22"/>
    </location>
</feature>
<feature type="region of interest" description="Disordered" evidence="1">
    <location>
        <begin position="1"/>
        <end position="25"/>
    </location>
</feature>
<accession>A0A9Q3I221</accession>
<keyword evidence="3" id="KW-1185">Reference proteome</keyword>
<proteinExistence type="predicted"/>
<sequence length="84" mass="9614">MPIISKRELELSMSDSNRDKSYSEASNRCIHEALKAVLHRLQKQRLGNASINPPKSDELLKHPQEVPERGLNCEILQFMESTLI</sequence>
<dbReference type="EMBL" id="AVOT02030131">
    <property type="protein sequence ID" value="MBW0523239.1"/>
    <property type="molecule type" value="Genomic_DNA"/>
</dbReference>